<reference evidence="11 12" key="1">
    <citation type="submission" date="2017-05" db="EMBL/GenBank/DDBJ databases">
        <title>Complete and WGS of Bordetella genogroups.</title>
        <authorList>
            <person name="Spilker T."/>
            <person name="LiPuma J."/>
        </authorList>
    </citation>
    <scope>NUCLEOTIDE SEQUENCE [LARGE SCALE GENOMIC DNA]</scope>
    <source>
        <strain evidence="11 12">AU10456</strain>
    </source>
</reference>
<evidence type="ECO:0000313" key="11">
    <source>
        <dbReference type="EMBL" id="OZI50251.1"/>
    </source>
</evidence>
<feature type="transmembrane region" description="Helical" evidence="10">
    <location>
        <begin position="246"/>
        <end position="269"/>
    </location>
</feature>
<keyword evidence="3" id="KW-0050">Antiport</keyword>
<gene>
    <name evidence="11" type="ORF">CAL25_13090</name>
</gene>
<keyword evidence="12" id="KW-1185">Reference proteome</keyword>
<dbReference type="PIRSF" id="PIRSF006603">
    <property type="entry name" value="DinF"/>
    <property type="match status" value="1"/>
</dbReference>
<feature type="transmembrane region" description="Helical" evidence="10">
    <location>
        <begin position="353"/>
        <end position="372"/>
    </location>
</feature>
<feature type="transmembrane region" description="Helical" evidence="10">
    <location>
        <begin position="321"/>
        <end position="341"/>
    </location>
</feature>
<dbReference type="PANTHER" id="PTHR43298:SF2">
    <property type="entry name" value="FMN_FAD EXPORTER YEEO-RELATED"/>
    <property type="match status" value="1"/>
</dbReference>
<protein>
    <recommendedName>
        <fullName evidence="9">Multidrug-efflux transporter</fullName>
    </recommendedName>
</protein>
<dbReference type="InterPro" id="IPR050222">
    <property type="entry name" value="MATE_MdtK"/>
</dbReference>
<name>A0A261TLT8_9BORD</name>
<proteinExistence type="predicted"/>
<dbReference type="PANTHER" id="PTHR43298">
    <property type="entry name" value="MULTIDRUG RESISTANCE PROTEIN NORM-RELATED"/>
    <property type="match status" value="1"/>
</dbReference>
<dbReference type="InterPro" id="IPR048279">
    <property type="entry name" value="MdtK-like"/>
</dbReference>
<evidence type="ECO:0000256" key="3">
    <source>
        <dbReference type="ARBA" id="ARBA00022449"/>
    </source>
</evidence>
<evidence type="ECO:0000256" key="5">
    <source>
        <dbReference type="ARBA" id="ARBA00022692"/>
    </source>
</evidence>
<dbReference type="InterPro" id="IPR002528">
    <property type="entry name" value="MATE_fam"/>
</dbReference>
<evidence type="ECO:0000256" key="8">
    <source>
        <dbReference type="ARBA" id="ARBA00023136"/>
    </source>
</evidence>
<evidence type="ECO:0000256" key="6">
    <source>
        <dbReference type="ARBA" id="ARBA00022989"/>
    </source>
</evidence>
<dbReference type="CDD" id="cd13131">
    <property type="entry name" value="MATE_NorM_like"/>
    <property type="match status" value="1"/>
</dbReference>
<keyword evidence="7" id="KW-0406">Ion transport</keyword>
<comment type="subcellular location">
    <subcellularLocation>
        <location evidence="1">Cell inner membrane</location>
        <topology evidence="1">Multi-pass membrane protein</topology>
    </subcellularLocation>
</comment>
<feature type="transmembrane region" description="Helical" evidence="10">
    <location>
        <begin position="58"/>
        <end position="79"/>
    </location>
</feature>
<dbReference type="GO" id="GO:0006811">
    <property type="term" value="P:monoatomic ion transport"/>
    <property type="evidence" value="ECO:0007669"/>
    <property type="project" value="UniProtKB-KW"/>
</dbReference>
<feature type="transmembrane region" description="Helical" evidence="10">
    <location>
        <begin position="393"/>
        <end position="411"/>
    </location>
</feature>
<keyword evidence="2" id="KW-0813">Transport</keyword>
<accession>A0A261TLT8</accession>
<evidence type="ECO:0000256" key="1">
    <source>
        <dbReference type="ARBA" id="ARBA00004429"/>
    </source>
</evidence>
<evidence type="ECO:0000256" key="9">
    <source>
        <dbReference type="ARBA" id="ARBA00031636"/>
    </source>
</evidence>
<dbReference type="NCBIfam" id="TIGR00797">
    <property type="entry name" value="matE"/>
    <property type="match status" value="1"/>
</dbReference>
<dbReference type="EMBL" id="NEVP01000007">
    <property type="protein sequence ID" value="OZI50251.1"/>
    <property type="molecule type" value="Genomic_DNA"/>
</dbReference>
<dbReference type="GO" id="GO:0005886">
    <property type="term" value="C:plasma membrane"/>
    <property type="evidence" value="ECO:0007669"/>
    <property type="project" value="UniProtKB-SubCell"/>
</dbReference>
<feature type="transmembrane region" description="Helical" evidence="10">
    <location>
        <begin position="134"/>
        <end position="154"/>
    </location>
</feature>
<dbReference type="OrthoDB" id="9780160at2"/>
<keyword evidence="6 10" id="KW-1133">Transmembrane helix</keyword>
<keyword evidence="5 10" id="KW-0812">Transmembrane</keyword>
<feature type="transmembrane region" description="Helical" evidence="10">
    <location>
        <begin position="443"/>
        <end position="463"/>
    </location>
</feature>
<evidence type="ECO:0000256" key="4">
    <source>
        <dbReference type="ARBA" id="ARBA00022475"/>
    </source>
</evidence>
<feature type="transmembrane region" description="Helical" evidence="10">
    <location>
        <begin position="206"/>
        <end position="225"/>
    </location>
</feature>
<dbReference type="Pfam" id="PF01554">
    <property type="entry name" value="MatE"/>
    <property type="match status" value="2"/>
</dbReference>
<feature type="transmembrane region" description="Helical" evidence="10">
    <location>
        <begin position="166"/>
        <end position="186"/>
    </location>
</feature>
<dbReference type="AlphaFoldDB" id="A0A261TLT8"/>
<evidence type="ECO:0000256" key="10">
    <source>
        <dbReference type="SAM" id="Phobius"/>
    </source>
</evidence>
<keyword evidence="8 10" id="KW-0472">Membrane</keyword>
<organism evidence="11 12">
    <name type="scientific">Bordetella genomosp. 5</name>
    <dbReference type="NCBI Taxonomy" id="1395608"/>
    <lineage>
        <taxon>Bacteria</taxon>
        <taxon>Pseudomonadati</taxon>
        <taxon>Pseudomonadota</taxon>
        <taxon>Betaproteobacteria</taxon>
        <taxon>Burkholderiales</taxon>
        <taxon>Alcaligenaceae</taxon>
        <taxon>Bordetella</taxon>
    </lineage>
</organism>
<sequence>MNTTVAPPVGLGATMLGIVRQAWPVLVSQWAGIAFGVLDTAMTGHASPQDLAAMSLSASVYITVFVGLMGVIHALIPILAQQFGAGRLSEVGRTWGQGVWLALGLSLAGAVLMLFPDMWLAFSGDVDPEVRSRITWYLRALILALPAALVFRTIYCLGTAVSRPKVVMSINLGAIGLKAFFNWVLIYGKFGLPALGATGAGLATALVSWISLAVGLWFVARNGYFRQFSLRVERPDWKALRELLRLGLPMGGSYLVEVSAFTFMALLVAREGTYVSGGHQIMSNLAALCYMMPMALGVATAAMTAQSIGAGRLEHAHRCGLAGLVLGLLGALLTSVILLVGRPAILAAYTDDVQVAAVAASLLAVIPFFHLCDSMQCINSYLLRAYKVAVVPLILQTVALAGVGLVGGWWLGFGPGLESAAHGTVEGLRNLIMPGSPQGAGTMWMMAMVGLGLSAILLHVWYWRIVYRVRTQGIDAVIPR</sequence>
<dbReference type="RefSeq" id="WP_094800572.1">
    <property type="nucleotide sequence ID" value="NZ_NEVN01000004.1"/>
</dbReference>
<comment type="caution">
    <text evidence="11">The sequence shown here is derived from an EMBL/GenBank/DDBJ whole genome shotgun (WGS) entry which is preliminary data.</text>
</comment>
<dbReference type="GO" id="GO:0015297">
    <property type="term" value="F:antiporter activity"/>
    <property type="evidence" value="ECO:0007669"/>
    <property type="project" value="UniProtKB-KW"/>
</dbReference>
<evidence type="ECO:0000256" key="7">
    <source>
        <dbReference type="ARBA" id="ARBA00023065"/>
    </source>
</evidence>
<evidence type="ECO:0000256" key="2">
    <source>
        <dbReference type="ARBA" id="ARBA00022448"/>
    </source>
</evidence>
<dbReference type="Proteomes" id="UP000216913">
    <property type="component" value="Unassembled WGS sequence"/>
</dbReference>
<evidence type="ECO:0000313" key="12">
    <source>
        <dbReference type="Proteomes" id="UP000216913"/>
    </source>
</evidence>
<feature type="transmembrane region" description="Helical" evidence="10">
    <location>
        <begin position="281"/>
        <end position="301"/>
    </location>
</feature>
<dbReference type="GO" id="GO:0042910">
    <property type="term" value="F:xenobiotic transmembrane transporter activity"/>
    <property type="evidence" value="ECO:0007669"/>
    <property type="project" value="InterPro"/>
</dbReference>
<keyword evidence="4" id="KW-1003">Cell membrane</keyword>
<feature type="transmembrane region" description="Helical" evidence="10">
    <location>
        <begin position="99"/>
        <end position="122"/>
    </location>
</feature>